<dbReference type="Proteomes" id="UP000198287">
    <property type="component" value="Unassembled WGS sequence"/>
</dbReference>
<sequence length="202" mass="23927">MSPNCMNFIIDRVIKFVSDKFHIFKSFTCISCFCHFLSNHIMPYKDTPSKPNRQYLGWEDAAIVEWKVAKEYEGRKLWAERWGHGKPWMNRYNKWICSGMNRAMRKPSFRSLEWLAYQRRAETAPIGEYRTRKRYGLKDYFLEPLDNYHCCPCPYPITTAGEIGWLGQHKCCQLEIYGNDFMQKPPIPAHMTKISAFLSNSQ</sequence>
<dbReference type="AlphaFoldDB" id="A0A226E2S0"/>
<organism evidence="1 2">
    <name type="scientific">Folsomia candida</name>
    <name type="common">Springtail</name>
    <dbReference type="NCBI Taxonomy" id="158441"/>
    <lineage>
        <taxon>Eukaryota</taxon>
        <taxon>Metazoa</taxon>
        <taxon>Ecdysozoa</taxon>
        <taxon>Arthropoda</taxon>
        <taxon>Hexapoda</taxon>
        <taxon>Collembola</taxon>
        <taxon>Entomobryomorpha</taxon>
        <taxon>Isotomoidea</taxon>
        <taxon>Isotomidae</taxon>
        <taxon>Proisotominae</taxon>
        <taxon>Folsomia</taxon>
    </lineage>
</organism>
<comment type="caution">
    <text evidence="1">The sequence shown here is derived from an EMBL/GenBank/DDBJ whole genome shotgun (WGS) entry which is preliminary data.</text>
</comment>
<protein>
    <submittedName>
        <fullName evidence="1">Uncharacterized protein</fullName>
    </submittedName>
</protein>
<reference evidence="1 2" key="1">
    <citation type="submission" date="2015-12" db="EMBL/GenBank/DDBJ databases">
        <title>The genome of Folsomia candida.</title>
        <authorList>
            <person name="Faddeeva A."/>
            <person name="Derks M.F."/>
            <person name="Anvar Y."/>
            <person name="Smit S."/>
            <person name="Van Straalen N."/>
            <person name="Roelofs D."/>
        </authorList>
    </citation>
    <scope>NUCLEOTIDE SEQUENCE [LARGE SCALE GENOMIC DNA]</scope>
    <source>
        <strain evidence="1 2">VU population</strain>
        <tissue evidence="1">Whole body</tissue>
    </source>
</reference>
<accession>A0A226E2S0</accession>
<evidence type="ECO:0000313" key="2">
    <source>
        <dbReference type="Proteomes" id="UP000198287"/>
    </source>
</evidence>
<proteinExistence type="predicted"/>
<dbReference type="InterPro" id="IPR020339">
    <property type="entry name" value="C20orf85-like"/>
</dbReference>
<gene>
    <name evidence="1" type="ORF">Fcan01_14523</name>
</gene>
<name>A0A226E2S0_FOLCA</name>
<dbReference type="OrthoDB" id="10503164at2759"/>
<evidence type="ECO:0000313" key="1">
    <source>
        <dbReference type="EMBL" id="OXA51221.1"/>
    </source>
</evidence>
<dbReference type="Pfam" id="PF14945">
    <property type="entry name" value="LLC1"/>
    <property type="match status" value="1"/>
</dbReference>
<keyword evidence="2" id="KW-1185">Reference proteome</keyword>
<dbReference type="EMBL" id="LNIX01000008">
    <property type="protein sequence ID" value="OXA51221.1"/>
    <property type="molecule type" value="Genomic_DNA"/>
</dbReference>